<protein>
    <submittedName>
        <fullName evidence="2">Uncharacterized protein</fullName>
    </submittedName>
</protein>
<evidence type="ECO:0000313" key="2">
    <source>
        <dbReference type="EMBL" id="EFQ92712.1"/>
    </source>
</evidence>
<reference evidence="2 3" key="1">
    <citation type="journal article" date="2010" name="Genome Biol.">
        <title>A first genome assembly of the barley fungal pathogen Pyrenophora teres f. teres.</title>
        <authorList>
            <person name="Ellwood S.R."/>
            <person name="Liu Z."/>
            <person name="Syme R.A."/>
            <person name="Lai Z."/>
            <person name="Hane J.K."/>
            <person name="Keiper F."/>
            <person name="Moffat C.S."/>
            <person name="Oliver R.P."/>
            <person name="Friesen T.L."/>
        </authorList>
    </citation>
    <scope>NUCLEOTIDE SEQUENCE [LARGE SCALE GENOMIC DNA]</scope>
    <source>
        <strain evidence="2 3">0-1</strain>
    </source>
</reference>
<dbReference type="EMBL" id="GL534210">
    <property type="protein sequence ID" value="EFQ92712.1"/>
    <property type="molecule type" value="Genomic_DNA"/>
</dbReference>
<dbReference type="KEGG" id="pte:PTT_10157"/>
<dbReference type="Proteomes" id="UP000001067">
    <property type="component" value="Unassembled WGS sequence"/>
</dbReference>
<dbReference type="OrthoDB" id="3693983at2759"/>
<feature type="compositionally biased region" description="Polar residues" evidence="1">
    <location>
        <begin position="330"/>
        <end position="342"/>
    </location>
</feature>
<evidence type="ECO:0000256" key="1">
    <source>
        <dbReference type="SAM" id="MobiDB-lite"/>
    </source>
</evidence>
<feature type="compositionally biased region" description="Basic residues" evidence="1">
    <location>
        <begin position="7"/>
        <end position="23"/>
    </location>
</feature>
<name>E3RNK7_PYRTT</name>
<feature type="compositionally biased region" description="Polar residues" evidence="1">
    <location>
        <begin position="242"/>
        <end position="264"/>
    </location>
</feature>
<keyword evidence="3" id="KW-1185">Reference proteome</keyword>
<dbReference type="AlphaFoldDB" id="E3RNK7"/>
<proteinExistence type="predicted"/>
<evidence type="ECO:0000313" key="3">
    <source>
        <dbReference type="Proteomes" id="UP000001067"/>
    </source>
</evidence>
<feature type="region of interest" description="Disordered" evidence="1">
    <location>
        <begin position="59"/>
        <end position="85"/>
    </location>
</feature>
<organism evidence="3">
    <name type="scientific">Pyrenophora teres f. teres (strain 0-1)</name>
    <name type="common">Barley net blotch fungus</name>
    <name type="synonym">Drechslera teres f. teres</name>
    <dbReference type="NCBI Taxonomy" id="861557"/>
    <lineage>
        <taxon>Eukaryota</taxon>
        <taxon>Fungi</taxon>
        <taxon>Dikarya</taxon>
        <taxon>Ascomycota</taxon>
        <taxon>Pezizomycotina</taxon>
        <taxon>Dothideomycetes</taxon>
        <taxon>Pleosporomycetidae</taxon>
        <taxon>Pleosporales</taxon>
        <taxon>Pleosporineae</taxon>
        <taxon>Pleosporaceae</taxon>
        <taxon>Pyrenophora</taxon>
    </lineage>
</organism>
<feature type="compositionally biased region" description="Basic and acidic residues" evidence="1">
    <location>
        <begin position="316"/>
        <end position="325"/>
    </location>
</feature>
<sequence length="511" mass="55992">MPTKAQMTRRKKAAKKATKKHAKSAIVHDTAVSHMDYRLVGVIEPECFRLPVSTATSRQHTLPPITTSISPGTLHTPQSTVPHSTSTSAAIADSGIVERCSSDQLPTIYFTPNTKDNKALDESTMRLSATNISAKFDEVSGFKTDKSLNSAIVGLSSCANNDSVLDPNGVAAESLHKTTEGNSLVAKLTRFRSSNKAFSFVPTWEVPQPEGSRLSTSSAQDDYDGGSDFDSIASPTKMDLSQVFNDTTGSGSSPYRNSTLSTETYTNEEDHYKFGIKDFDGWVSEDESTTGSDDASSVDTVIRYKVNLHPPNEAPTGKEKTDDVTKIPIPTTSNEDTPESSYNVTLQGEMSSIASSQTVACNTMDEADWTCERARMRLGTESFFTFLEVLELKNNGNTTMGSVVAAFLEMVDLEREKRGTVLLPSACTAHRLLSSQILSHVVMLGKTTVYAVMKELAFDGNDEIKIVDIYGAWDRLSREEMRLQNMASKGLWEHLGGRWRNSLHLRTEEIC</sequence>
<feature type="region of interest" description="Disordered" evidence="1">
    <location>
        <begin position="308"/>
        <end position="342"/>
    </location>
</feature>
<dbReference type="HOGENOM" id="CLU_446996_0_0_1"/>
<accession>E3RNK7</accession>
<feature type="region of interest" description="Disordered" evidence="1">
    <location>
        <begin position="1"/>
        <end position="23"/>
    </location>
</feature>
<gene>
    <name evidence="2" type="ORF">PTT_10157</name>
</gene>
<feature type="region of interest" description="Disordered" evidence="1">
    <location>
        <begin position="206"/>
        <end position="264"/>
    </location>
</feature>